<dbReference type="Gene3D" id="6.20.210.20">
    <property type="entry name" value="THAP domain"/>
    <property type="match status" value="1"/>
</dbReference>
<dbReference type="KEGG" id="dpx:DAPPUDRAFT_117668"/>
<dbReference type="GO" id="GO:0008270">
    <property type="term" value="F:zinc ion binding"/>
    <property type="evidence" value="ECO:0007669"/>
    <property type="project" value="UniProtKB-KW"/>
</dbReference>
<evidence type="ECO:0000259" key="7">
    <source>
        <dbReference type="PROSITE" id="PS50950"/>
    </source>
</evidence>
<dbReference type="InParanoid" id="E9HTE9"/>
<evidence type="ECO:0000256" key="2">
    <source>
        <dbReference type="ARBA" id="ARBA00022771"/>
    </source>
</evidence>
<accession>E9HTE9</accession>
<dbReference type="PhylomeDB" id="E9HTE9"/>
<sequence length="161" mass="18090">MGSQCRVASIGVASVDPQVASFAGSRSPHAAFDKSCCEMVKCFVFGCSTGYKSAKENDAKVFKPPKEERQFILWEKNLVRSDRKFSRKYHVCSRHFKEEFIIKNSVNGGALLSRWKLRDDAIPTLCLGYKDGVAPNKKYQKQTTSPFSNNGCHKQAEREGK</sequence>
<feature type="region of interest" description="Disordered" evidence="6">
    <location>
        <begin position="139"/>
        <end position="161"/>
    </location>
</feature>
<feature type="domain" description="THAP-type" evidence="7">
    <location>
        <begin position="39"/>
        <end position="126"/>
    </location>
</feature>
<evidence type="ECO:0000313" key="8">
    <source>
        <dbReference type="EMBL" id="EFX64989.1"/>
    </source>
</evidence>
<keyword evidence="2 5" id="KW-0863">Zinc-finger</keyword>
<dbReference type="HOGENOM" id="CLU_1645437_0_0_1"/>
<dbReference type="SMART" id="SM00980">
    <property type="entry name" value="THAP"/>
    <property type="match status" value="1"/>
</dbReference>
<evidence type="ECO:0000313" key="9">
    <source>
        <dbReference type="Proteomes" id="UP000000305"/>
    </source>
</evidence>
<evidence type="ECO:0000256" key="6">
    <source>
        <dbReference type="SAM" id="MobiDB-lite"/>
    </source>
</evidence>
<evidence type="ECO:0000256" key="3">
    <source>
        <dbReference type="ARBA" id="ARBA00022833"/>
    </source>
</evidence>
<dbReference type="OMA" id="HISKPRM"/>
<dbReference type="EMBL" id="GL732771">
    <property type="protein sequence ID" value="EFX64989.1"/>
    <property type="molecule type" value="Genomic_DNA"/>
</dbReference>
<dbReference type="PROSITE" id="PS50950">
    <property type="entry name" value="ZF_THAP"/>
    <property type="match status" value="1"/>
</dbReference>
<dbReference type="SUPFAM" id="SSF57716">
    <property type="entry name" value="Glucocorticoid receptor-like (DNA-binding domain)"/>
    <property type="match status" value="1"/>
</dbReference>
<gene>
    <name evidence="8" type="ORF">DAPPUDRAFT_117668</name>
</gene>
<dbReference type="OrthoDB" id="6418547at2759"/>
<dbReference type="GO" id="GO:0003677">
    <property type="term" value="F:DNA binding"/>
    <property type="evidence" value="ECO:0007669"/>
    <property type="project" value="UniProtKB-UniRule"/>
</dbReference>
<dbReference type="InterPro" id="IPR006612">
    <property type="entry name" value="THAP_Znf"/>
</dbReference>
<dbReference type="InterPro" id="IPR038441">
    <property type="entry name" value="THAP_Znf_sf"/>
</dbReference>
<keyword evidence="4 5" id="KW-0238">DNA-binding</keyword>
<keyword evidence="1" id="KW-0479">Metal-binding</keyword>
<evidence type="ECO:0000256" key="5">
    <source>
        <dbReference type="PROSITE-ProRule" id="PRU00309"/>
    </source>
</evidence>
<reference evidence="8 9" key="1">
    <citation type="journal article" date="2011" name="Science">
        <title>The ecoresponsive genome of Daphnia pulex.</title>
        <authorList>
            <person name="Colbourne J.K."/>
            <person name="Pfrender M.E."/>
            <person name="Gilbert D."/>
            <person name="Thomas W.K."/>
            <person name="Tucker A."/>
            <person name="Oakley T.H."/>
            <person name="Tokishita S."/>
            <person name="Aerts A."/>
            <person name="Arnold G.J."/>
            <person name="Basu M.K."/>
            <person name="Bauer D.J."/>
            <person name="Caceres C.E."/>
            <person name="Carmel L."/>
            <person name="Casola C."/>
            <person name="Choi J.H."/>
            <person name="Detter J.C."/>
            <person name="Dong Q."/>
            <person name="Dusheyko S."/>
            <person name="Eads B.D."/>
            <person name="Frohlich T."/>
            <person name="Geiler-Samerotte K.A."/>
            <person name="Gerlach D."/>
            <person name="Hatcher P."/>
            <person name="Jogdeo S."/>
            <person name="Krijgsveld J."/>
            <person name="Kriventseva E.V."/>
            <person name="Kultz D."/>
            <person name="Laforsch C."/>
            <person name="Lindquist E."/>
            <person name="Lopez J."/>
            <person name="Manak J.R."/>
            <person name="Muller J."/>
            <person name="Pangilinan J."/>
            <person name="Patwardhan R.P."/>
            <person name="Pitluck S."/>
            <person name="Pritham E.J."/>
            <person name="Rechtsteiner A."/>
            <person name="Rho M."/>
            <person name="Rogozin I.B."/>
            <person name="Sakarya O."/>
            <person name="Salamov A."/>
            <person name="Schaack S."/>
            <person name="Shapiro H."/>
            <person name="Shiga Y."/>
            <person name="Skalitzky C."/>
            <person name="Smith Z."/>
            <person name="Souvorov A."/>
            <person name="Sung W."/>
            <person name="Tang Z."/>
            <person name="Tsuchiya D."/>
            <person name="Tu H."/>
            <person name="Vos H."/>
            <person name="Wang M."/>
            <person name="Wolf Y.I."/>
            <person name="Yamagata H."/>
            <person name="Yamada T."/>
            <person name="Ye Y."/>
            <person name="Shaw J.R."/>
            <person name="Andrews J."/>
            <person name="Crease T.J."/>
            <person name="Tang H."/>
            <person name="Lucas S.M."/>
            <person name="Robertson H.M."/>
            <person name="Bork P."/>
            <person name="Koonin E.V."/>
            <person name="Zdobnov E.M."/>
            <person name="Grigoriev I.V."/>
            <person name="Lynch M."/>
            <person name="Boore J.L."/>
        </authorList>
    </citation>
    <scope>NUCLEOTIDE SEQUENCE [LARGE SCALE GENOMIC DNA]</scope>
</reference>
<keyword evidence="9" id="KW-1185">Reference proteome</keyword>
<proteinExistence type="predicted"/>
<dbReference type="Pfam" id="PF05485">
    <property type="entry name" value="THAP"/>
    <property type="match status" value="1"/>
</dbReference>
<dbReference type="SMART" id="SM00692">
    <property type="entry name" value="DM3"/>
    <property type="match status" value="1"/>
</dbReference>
<feature type="compositionally biased region" description="Polar residues" evidence="6">
    <location>
        <begin position="141"/>
        <end position="152"/>
    </location>
</feature>
<organism evidence="8 9">
    <name type="scientific">Daphnia pulex</name>
    <name type="common">Water flea</name>
    <dbReference type="NCBI Taxonomy" id="6669"/>
    <lineage>
        <taxon>Eukaryota</taxon>
        <taxon>Metazoa</taxon>
        <taxon>Ecdysozoa</taxon>
        <taxon>Arthropoda</taxon>
        <taxon>Crustacea</taxon>
        <taxon>Branchiopoda</taxon>
        <taxon>Diplostraca</taxon>
        <taxon>Cladocera</taxon>
        <taxon>Anomopoda</taxon>
        <taxon>Daphniidae</taxon>
        <taxon>Daphnia</taxon>
    </lineage>
</organism>
<evidence type="ECO:0000256" key="4">
    <source>
        <dbReference type="ARBA" id="ARBA00023125"/>
    </source>
</evidence>
<protein>
    <recommendedName>
        <fullName evidence="7">THAP-type domain-containing protein</fullName>
    </recommendedName>
</protein>
<dbReference type="AlphaFoldDB" id="E9HTE9"/>
<evidence type="ECO:0000256" key="1">
    <source>
        <dbReference type="ARBA" id="ARBA00022723"/>
    </source>
</evidence>
<name>E9HTE9_DAPPU</name>
<keyword evidence="3" id="KW-0862">Zinc</keyword>
<dbReference type="Proteomes" id="UP000000305">
    <property type="component" value="Unassembled WGS sequence"/>
</dbReference>